<evidence type="ECO:0000256" key="4">
    <source>
        <dbReference type="ARBA" id="ARBA00023027"/>
    </source>
</evidence>
<dbReference type="InterPro" id="IPR015590">
    <property type="entry name" value="Aldehyde_DH_dom"/>
</dbReference>
<dbReference type="Gene3D" id="3.40.605.10">
    <property type="entry name" value="Aldehyde Dehydrogenase, Chain A, domain 1"/>
    <property type="match status" value="1"/>
</dbReference>
<dbReference type="PANTHER" id="PTHR43521">
    <property type="entry name" value="ALPHA-AMINOADIPIC SEMIALDEHYDE DEHYDROGENASE"/>
    <property type="match status" value="1"/>
</dbReference>
<name>H5SSW4_ACEAU</name>
<proteinExistence type="inferred from homology"/>
<keyword evidence="3 7" id="KW-0560">Oxidoreductase</keyword>
<dbReference type="SUPFAM" id="SSF53720">
    <property type="entry name" value="ALDH-like"/>
    <property type="match status" value="1"/>
</dbReference>
<keyword evidence="4" id="KW-0520">NAD</keyword>
<dbReference type="PANTHER" id="PTHR43521:SF1">
    <property type="entry name" value="ALPHA-AMINOADIPIC SEMIALDEHYDE DEHYDROGENASE"/>
    <property type="match status" value="1"/>
</dbReference>
<evidence type="ECO:0000256" key="2">
    <source>
        <dbReference type="ARBA" id="ARBA00011881"/>
    </source>
</evidence>
<dbReference type="InterPro" id="IPR016161">
    <property type="entry name" value="Ald_DH/histidinol_DH"/>
</dbReference>
<sequence length="438" mass="48015">MSGARFPAPKRGELLFEIGERFKRHKEELAQIMTREMGKVLKEARGDVQEAIDMAYYIAAEGRRLFGYTTPSELPLKHCISFRRPVGVVGVITPWNFPVAIPAWKIFPAILAGNTVVWKPATDTPRCAYEFVKILESAGLPKGVVNLVFGGGTDVGTPLAKHPKVARISFTGSTETGREIYKYGAEKLAKVHLEMGGKNPIIVLEDADLDLAVDGILWSAFGTTGQRCTACSRLIIEDGVYERLLEKLVERTKQLRLGNGLDPQTDVGPVVNRAALEKIARYVELGVKEGAKLLCGGQIAKDGDLSKGFFFQPTIFADVTPNMRIFQEEIFGPVLSVTKAKDYDDAIALANNTSYGLSSSIYTKDVFKAHRAMDEIEAGITYINSGTIGAEVHLPFGGIKNTGNGGRESGWTAIEEYTEWKTIYIDFSGRLQKAQGID</sequence>
<reference evidence="9" key="2">
    <citation type="journal article" date="2012" name="PLoS ONE">
        <title>A Deeply Branching Thermophilic Bacterium with an Ancient Acetyl-CoA Pathway Dominates a Subsurface Ecosystem.</title>
        <authorList>
            <person name="Takami H."/>
            <person name="Noguchi H."/>
            <person name="Takaki Y."/>
            <person name="Uchiyama I."/>
            <person name="Toyoda A."/>
            <person name="Nishi S."/>
            <person name="Chee G.-J."/>
            <person name="Arai W."/>
            <person name="Nunoura T."/>
            <person name="Itoh T."/>
            <person name="Hattori M."/>
            <person name="Takai K."/>
        </authorList>
    </citation>
    <scope>NUCLEOTIDE SEQUENCE</scope>
</reference>
<comment type="similarity">
    <text evidence="1 7">Belongs to the aldehyde dehydrogenase family.</text>
</comment>
<dbReference type="PROSITE" id="PS00070">
    <property type="entry name" value="ALDEHYDE_DEHYDR_CYS"/>
    <property type="match status" value="1"/>
</dbReference>
<evidence type="ECO:0000256" key="1">
    <source>
        <dbReference type="ARBA" id="ARBA00009986"/>
    </source>
</evidence>
<comment type="subunit">
    <text evidence="2">Homotetramer.</text>
</comment>
<dbReference type="InterPro" id="IPR044638">
    <property type="entry name" value="ALDH7A1-like"/>
</dbReference>
<dbReference type="AlphaFoldDB" id="H5SSW4"/>
<dbReference type="InterPro" id="IPR016163">
    <property type="entry name" value="Ald_DH_C"/>
</dbReference>
<dbReference type="PROSITE" id="PS00687">
    <property type="entry name" value="ALDEHYDE_DEHYDR_GLU"/>
    <property type="match status" value="1"/>
</dbReference>
<reference evidence="9" key="1">
    <citation type="journal article" date="2005" name="Environ. Microbiol.">
        <title>Genetic and functional properties of uncultivated thermophilic crenarchaeotes from a subsurface gold mine as revealed by analysis of genome fragments.</title>
        <authorList>
            <person name="Nunoura T."/>
            <person name="Hirayama H."/>
            <person name="Takami H."/>
            <person name="Oida H."/>
            <person name="Nishi S."/>
            <person name="Shimamura S."/>
            <person name="Suzuki Y."/>
            <person name="Inagaki F."/>
            <person name="Takai K."/>
            <person name="Nealson K.H."/>
            <person name="Horikoshi K."/>
        </authorList>
    </citation>
    <scope>NUCLEOTIDE SEQUENCE</scope>
</reference>
<evidence type="ECO:0000313" key="9">
    <source>
        <dbReference type="EMBL" id="BAL59250.1"/>
    </source>
</evidence>
<feature type="active site" evidence="6">
    <location>
        <position position="194"/>
    </location>
</feature>
<dbReference type="EC" id="1.2.1.3" evidence="5"/>
<dbReference type="EMBL" id="AP011802">
    <property type="protein sequence ID" value="BAL59250.1"/>
    <property type="molecule type" value="Genomic_DNA"/>
</dbReference>
<protein>
    <recommendedName>
        <fullName evidence="5">aldehyde dehydrogenase (NAD(+))</fullName>
        <ecNumber evidence="5">1.2.1.3</ecNumber>
    </recommendedName>
</protein>
<organism evidence="9">
    <name type="scientific">Acetithermum autotrophicum</name>
    <dbReference type="NCBI Taxonomy" id="1446466"/>
    <lineage>
        <taxon>Bacteria</taxon>
        <taxon>Candidatus Bipolaricaulota</taxon>
        <taxon>Candidatus Acetithermum</taxon>
    </lineage>
</organism>
<evidence type="ECO:0000256" key="6">
    <source>
        <dbReference type="PROSITE-ProRule" id="PRU10007"/>
    </source>
</evidence>
<dbReference type="InterPro" id="IPR029510">
    <property type="entry name" value="Ald_DH_CS_GLU"/>
</dbReference>
<accession>H5SSW4</accession>
<dbReference type="FunFam" id="3.40.605.10:FF:000007">
    <property type="entry name" value="NAD/NADP-dependent betaine aldehyde dehydrogenase"/>
    <property type="match status" value="1"/>
</dbReference>
<dbReference type="InterPro" id="IPR016162">
    <property type="entry name" value="Ald_DH_N"/>
</dbReference>
<feature type="domain" description="Aldehyde dehydrogenase" evidence="8">
    <location>
        <begin position="5"/>
        <end position="423"/>
    </location>
</feature>
<evidence type="ECO:0000256" key="3">
    <source>
        <dbReference type="ARBA" id="ARBA00023002"/>
    </source>
</evidence>
<evidence type="ECO:0000256" key="7">
    <source>
        <dbReference type="RuleBase" id="RU003345"/>
    </source>
</evidence>
<dbReference type="InterPro" id="IPR016160">
    <property type="entry name" value="Ald_DH_CS_CYS"/>
</dbReference>
<evidence type="ECO:0000256" key="5">
    <source>
        <dbReference type="ARBA" id="ARBA00024226"/>
    </source>
</evidence>
<dbReference type="Pfam" id="PF00171">
    <property type="entry name" value="Aldedh"/>
    <property type="match status" value="1"/>
</dbReference>
<gene>
    <name evidence="9" type="ORF">HGMM_OP3C405</name>
</gene>
<dbReference type="Gene3D" id="3.40.309.10">
    <property type="entry name" value="Aldehyde Dehydrogenase, Chain A, domain 2"/>
    <property type="match status" value="1"/>
</dbReference>
<dbReference type="FunFam" id="3.40.309.10:FF:000009">
    <property type="entry name" value="Aldehyde dehydrogenase A"/>
    <property type="match status" value="1"/>
</dbReference>
<dbReference type="GO" id="GO:0004029">
    <property type="term" value="F:aldehyde dehydrogenase (NAD+) activity"/>
    <property type="evidence" value="ECO:0007669"/>
    <property type="project" value="UniProtKB-EC"/>
</dbReference>
<evidence type="ECO:0000259" key="8">
    <source>
        <dbReference type="Pfam" id="PF00171"/>
    </source>
</evidence>